<organism evidence="1 2">
    <name type="scientific">Pseudomonas orientalis</name>
    <dbReference type="NCBI Taxonomy" id="76758"/>
    <lineage>
        <taxon>Bacteria</taxon>
        <taxon>Pseudomonadati</taxon>
        <taxon>Pseudomonadota</taxon>
        <taxon>Gammaproteobacteria</taxon>
        <taxon>Pseudomonadales</taxon>
        <taxon>Pseudomonadaceae</taxon>
        <taxon>Pseudomonas</taxon>
    </lineage>
</organism>
<dbReference type="Proteomes" id="UP000239888">
    <property type="component" value="Chromosome"/>
</dbReference>
<sequence length="84" mass="9233">MGKSSPLTASKFPQRSGFLFGKWLHSVQRSLQQLRCVRVTQSVTGCIPMRSVEIDLNPKTEQVSTEKKAGGSLLPMAVGQLQMN</sequence>
<dbReference type="AlphaFoldDB" id="A0A2L0RYB6"/>
<dbReference type="KEGG" id="poi:BOP93_15840"/>
<evidence type="ECO:0000313" key="1">
    <source>
        <dbReference type="EMBL" id="AUZ47008.1"/>
    </source>
</evidence>
<name>A0A2L0RYB6_9PSED</name>
<protein>
    <submittedName>
        <fullName evidence="1">Uncharacterized protein</fullName>
    </submittedName>
</protein>
<dbReference type="EMBL" id="CP018049">
    <property type="protein sequence ID" value="AUZ47008.1"/>
    <property type="molecule type" value="Genomic_DNA"/>
</dbReference>
<proteinExistence type="predicted"/>
<reference evidence="1 2" key="1">
    <citation type="journal article" date="2018" name="Front. Microbiol.">
        <title>Pseudomonas orientalis F9: A Potent Antagonist against Phytopathogens with Phytotoxic Effect in the Apple Flower.</title>
        <authorList>
            <person name="Zengerer V."/>
            <person name="Schmid M."/>
            <person name="Bieri M."/>
            <person name="Muller D.C."/>
            <person name="Remus-Emsermann M.N.P."/>
            <person name="Ahrens C.H."/>
            <person name="Pelludat C."/>
        </authorList>
    </citation>
    <scope>NUCLEOTIDE SEQUENCE [LARGE SCALE GENOMIC DNA]</scope>
    <source>
        <strain evidence="1 2">F9</strain>
    </source>
</reference>
<evidence type="ECO:0000313" key="2">
    <source>
        <dbReference type="Proteomes" id="UP000239888"/>
    </source>
</evidence>
<gene>
    <name evidence="1" type="ORF">BOP93_15840</name>
</gene>
<accession>A0A2L0RYB6</accession>